<dbReference type="Proteomes" id="UP000177610">
    <property type="component" value="Unassembled WGS sequence"/>
</dbReference>
<organism evidence="2 3">
    <name type="scientific">Candidatus Doudnabacteria bacterium RIFCSPHIGHO2_01_FULL_41_86</name>
    <dbReference type="NCBI Taxonomy" id="1817821"/>
    <lineage>
        <taxon>Bacteria</taxon>
        <taxon>Candidatus Doudnaibacteriota</taxon>
    </lineage>
</organism>
<evidence type="ECO:0000313" key="2">
    <source>
        <dbReference type="EMBL" id="OGE73552.1"/>
    </source>
</evidence>
<dbReference type="EMBL" id="MFEH01000007">
    <property type="protein sequence ID" value="OGE73552.1"/>
    <property type="molecule type" value="Genomic_DNA"/>
</dbReference>
<dbReference type="STRING" id="1817821.A2717_02980"/>
<sequence length="155" mass="17925">MTLRNKHKLKKMIINSKKLLLWVLVIIGLVVILWYLQLTSQNRSVFSNPYEPQPVQPTLYTNEFPRELMLFDSQGQNFTVTKEGNKTVVQTRFNTNNRVGLVFSGYRTSLLNNSWTLETDDTKNNLIVASKQAYRATLRLNKIPTGTEVNLKVTY</sequence>
<keyword evidence="1" id="KW-1133">Transmembrane helix</keyword>
<reference evidence="2 3" key="1">
    <citation type="journal article" date="2016" name="Nat. Commun.">
        <title>Thousands of microbial genomes shed light on interconnected biogeochemical processes in an aquifer system.</title>
        <authorList>
            <person name="Anantharaman K."/>
            <person name="Brown C.T."/>
            <person name="Hug L.A."/>
            <person name="Sharon I."/>
            <person name="Castelle C.J."/>
            <person name="Probst A.J."/>
            <person name="Thomas B.C."/>
            <person name="Singh A."/>
            <person name="Wilkins M.J."/>
            <person name="Karaoz U."/>
            <person name="Brodie E.L."/>
            <person name="Williams K.H."/>
            <person name="Hubbard S.S."/>
            <person name="Banfield J.F."/>
        </authorList>
    </citation>
    <scope>NUCLEOTIDE SEQUENCE [LARGE SCALE GENOMIC DNA]</scope>
</reference>
<protein>
    <submittedName>
        <fullName evidence="2">Uncharacterized protein</fullName>
    </submittedName>
</protein>
<evidence type="ECO:0000313" key="3">
    <source>
        <dbReference type="Proteomes" id="UP000177610"/>
    </source>
</evidence>
<proteinExistence type="predicted"/>
<dbReference type="AlphaFoldDB" id="A0A1F5N7P3"/>
<name>A0A1F5N7P3_9BACT</name>
<keyword evidence="1" id="KW-0472">Membrane</keyword>
<keyword evidence="1" id="KW-0812">Transmembrane</keyword>
<feature type="transmembrane region" description="Helical" evidence="1">
    <location>
        <begin position="20"/>
        <end position="38"/>
    </location>
</feature>
<gene>
    <name evidence="2" type="ORF">A2717_02980</name>
</gene>
<evidence type="ECO:0000256" key="1">
    <source>
        <dbReference type="SAM" id="Phobius"/>
    </source>
</evidence>
<comment type="caution">
    <text evidence="2">The sequence shown here is derived from an EMBL/GenBank/DDBJ whole genome shotgun (WGS) entry which is preliminary data.</text>
</comment>
<accession>A0A1F5N7P3</accession>